<evidence type="ECO:0000313" key="2">
    <source>
        <dbReference type="Proteomes" id="UP000460318"/>
    </source>
</evidence>
<name>A0A7X3IIT9_9BACL</name>
<organism evidence="1 2">
    <name type="scientific">Paenibacillus dendrobii</name>
    <dbReference type="NCBI Taxonomy" id="2691084"/>
    <lineage>
        <taxon>Bacteria</taxon>
        <taxon>Bacillati</taxon>
        <taxon>Bacillota</taxon>
        <taxon>Bacilli</taxon>
        <taxon>Bacillales</taxon>
        <taxon>Paenibacillaceae</taxon>
        <taxon>Paenibacillus</taxon>
    </lineage>
</organism>
<proteinExistence type="predicted"/>
<dbReference type="InterPro" id="IPR007344">
    <property type="entry name" value="GrpB/CoaE"/>
</dbReference>
<dbReference type="Gene3D" id="3.30.460.10">
    <property type="entry name" value="Beta Polymerase, domain 2"/>
    <property type="match status" value="1"/>
</dbReference>
<keyword evidence="2" id="KW-1185">Reference proteome</keyword>
<dbReference type="PANTHER" id="PTHR34822:SF1">
    <property type="entry name" value="GRPB FAMILY PROTEIN"/>
    <property type="match status" value="1"/>
</dbReference>
<dbReference type="SUPFAM" id="SSF81301">
    <property type="entry name" value="Nucleotidyltransferase"/>
    <property type="match status" value="1"/>
</dbReference>
<comment type="caution">
    <text evidence="1">The sequence shown here is derived from an EMBL/GenBank/DDBJ whole genome shotgun (WGS) entry which is preliminary data.</text>
</comment>
<evidence type="ECO:0000313" key="1">
    <source>
        <dbReference type="EMBL" id="MWV43365.1"/>
    </source>
</evidence>
<dbReference type="Proteomes" id="UP000460318">
    <property type="component" value="Unassembled WGS sequence"/>
</dbReference>
<dbReference type="EMBL" id="WUBI01000001">
    <property type="protein sequence ID" value="MWV43365.1"/>
    <property type="molecule type" value="Genomic_DNA"/>
</dbReference>
<protein>
    <submittedName>
        <fullName evidence="1">GrpB family protein</fullName>
    </submittedName>
</protein>
<sequence>METVIVSEYNPEWTQNYEQEKIKIFEALNSLVQGIEHIGSTSVPGLGSKPIIDIMVGVSDLNQITEKQINDLGSIGYTYVEKPDFPERKFFRRGEWRAGTHHLHIYKYKSANWVNNILFREYMRKDLHSKVQYYNLKKKLENEFKHDRAAYTKGKSGFIQDILSKARNDQELRNCF</sequence>
<dbReference type="Pfam" id="PF04229">
    <property type="entry name" value="GrpB"/>
    <property type="match status" value="1"/>
</dbReference>
<reference evidence="1 2" key="1">
    <citation type="submission" date="2019-12" db="EMBL/GenBank/DDBJ databases">
        <title>Paenibacillus sp. nov., an endophytic bacterium isolated from the stem of Dendrobium.</title>
        <authorList>
            <person name="Zhao R."/>
        </authorList>
    </citation>
    <scope>NUCLEOTIDE SEQUENCE [LARGE SCALE GENOMIC DNA]</scope>
    <source>
        <strain evidence="1 2">HJL G12</strain>
    </source>
</reference>
<gene>
    <name evidence="1" type="ORF">GRF59_06935</name>
</gene>
<dbReference type="PANTHER" id="PTHR34822">
    <property type="entry name" value="GRPB DOMAIN PROTEIN (AFU_ORTHOLOGUE AFUA_1G01530)"/>
    <property type="match status" value="1"/>
</dbReference>
<accession>A0A7X3IIT9</accession>
<dbReference type="RefSeq" id="WP_160496874.1">
    <property type="nucleotide sequence ID" value="NZ_WUBI01000001.1"/>
</dbReference>
<dbReference type="InterPro" id="IPR043519">
    <property type="entry name" value="NT_sf"/>
</dbReference>
<dbReference type="AlphaFoldDB" id="A0A7X3IIT9"/>